<dbReference type="Pfam" id="PF00395">
    <property type="entry name" value="SLH"/>
    <property type="match status" value="3"/>
</dbReference>
<accession>A0A239H7R0</accession>
<feature type="domain" description="NEAT" evidence="6">
    <location>
        <begin position="423"/>
        <end position="562"/>
    </location>
</feature>
<dbReference type="PANTHER" id="PTHR43308:SF5">
    <property type="entry name" value="S-LAYER PROTEIN _ PEPTIDOGLYCAN ENDO-BETA-N-ACETYLGLUCOSAMINIDASE"/>
    <property type="match status" value="1"/>
</dbReference>
<feature type="compositionally biased region" description="Basic and acidic residues" evidence="4">
    <location>
        <begin position="54"/>
        <end position="63"/>
    </location>
</feature>
<dbReference type="CDD" id="cd06920">
    <property type="entry name" value="NEAT"/>
    <property type="match status" value="3"/>
</dbReference>
<evidence type="ECO:0000259" key="7">
    <source>
        <dbReference type="PROSITE" id="PS51272"/>
    </source>
</evidence>
<dbReference type="PROSITE" id="PS50978">
    <property type="entry name" value="NEAT"/>
    <property type="match status" value="3"/>
</dbReference>
<dbReference type="InterPro" id="IPR051465">
    <property type="entry name" value="Cell_Envelope_Struct_Comp"/>
</dbReference>
<dbReference type="Pfam" id="PF05031">
    <property type="entry name" value="NEAT"/>
    <property type="match status" value="1"/>
</dbReference>
<evidence type="ECO:0000256" key="4">
    <source>
        <dbReference type="SAM" id="MobiDB-lite"/>
    </source>
</evidence>
<name>A0A239H7R0_9FIRM</name>
<reference evidence="9" key="1">
    <citation type="submission" date="2017-06" db="EMBL/GenBank/DDBJ databases">
        <authorList>
            <person name="Varghese N."/>
            <person name="Submissions S."/>
        </authorList>
    </citation>
    <scope>NUCLEOTIDE SEQUENCE [LARGE SCALE GENOMIC DNA]</scope>
    <source>
        <strain evidence="9">SCA</strain>
    </source>
</reference>
<keyword evidence="9" id="KW-1185">Reference proteome</keyword>
<feature type="chain" id="PRO_5011969379" evidence="5">
    <location>
        <begin position="26"/>
        <end position="1424"/>
    </location>
</feature>
<feature type="signal peptide" evidence="5">
    <location>
        <begin position="1"/>
        <end position="25"/>
    </location>
</feature>
<dbReference type="OrthoDB" id="1852644at2"/>
<comment type="subcellular location">
    <subcellularLocation>
        <location evidence="1">Cell envelope</location>
    </subcellularLocation>
</comment>
<dbReference type="SUPFAM" id="SSF158911">
    <property type="entry name" value="NEAT domain-like"/>
    <property type="match status" value="4"/>
</dbReference>
<feature type="region of interest" description="Disordered" evidence="4">
    <location>
        <begin position="43"/>
        <end position="171"/>
    </location>
</feature>
<gene>
    <name evidence="8" type="ORF">SAMN05446037_102048</name>
</gene>
<evidence type="ECO:0000256" key="5">
    <source>
        <dbReference type="SAM" id="SignalP"/>
    </source>
</evidence>
<dbReference type="SMART" id="SM00725">
    <property type="entry name" value="NEAT"/>
    <property type="match status" value="1"/>
</dbReference>
<protein>
    <submittedName>
        <fullName evidence="8">Iron Transport-associated domain-containing protein</fullName>
    </submittedName>
</protein>
<feature type="compositionally biased region" description="Acidic residues" evidence="4">
    <location>
        <begin position="43"/>
        <end position="53"/>
    </location>
</feature>
<dbReference type="InterPro" id="IPR037250">
    <property type="entry name" value="NEAT_dom_sf"/>
</dbReference>
<feature type="domain" description="NEAT" evidence="6">
    <location>
        <begin position="983"/>
        <end position="1109"/>
    </location>
</feature>
<dbReference type="InterPro" id="IPR006635">
    <property type="entry name" value="NEAT_dom"/>
</dbReference>
<keyword evidence="2 5" id="KW-0732">Signal</keyword>
<feature type="domain" description="SLH" evidence="7">
    <location>
        <begin position="1341"/>
        <end position="1404"/>
    </location>
</feature>
<proteinExistence type="predicted"/>
<sequence>MKKRLLSILLTFMMILTMFPSTGFAIDMNAPIESSYGLAEVGEDITQETEETQTVEKTELPKEEAEEVKEEASEEETSEEDTQEIEEETSEEDTQEIEEETSEEDTQEIEEETSEEDAQEIEEETSEEDTQEIEEETSEEDTQEIEEETSEEDAQEIEEETSEEDAQEIEEETLDQEIDIIDDMEMGIASDVIENGVYTIDVRGWHATNDTVSMMASALDQKAMLEIFNGEIYATIRFIPTSIFGVPITGTAVKEIWPGSTAAGLEAGTGQTGTIRVDESQTYRFSIDSLDMPLLSMYVGDPMNTIQTIRLNFDMETLEEGGLSFPDPASVAVEEISIKTAPTKVAYIEGDMIELSGLEVILIKEDSSTEEVAFEDFEAKGIVTSIQEGHILAIDDTQLVITHVESGAAVNQALQISAKPIMLADGSYTIDVRGWHATNNTQSMMASLLAPQAMLEVSEGKMYATIKFIKGNIMGVPVVGSAVSEVWAEQTTTPTTGTGIKGTVNEEEGSNTYRIEISTLNMPKLDMMVAMMGSPSLMTVRLNFDESSLEEIESEDNPDPSVAVEEISIKTAPTKIGYIEGDILDLSGLEVILIKEDGSTEEVAFADFEARGIVTSLQEGDILAINDIQLVITHVESGAAVNQALQISAKPIMLADGSYTIDVRGWHATNNTQSMMASLLAPQAMLEVSEGKMYATIKFIKGNIMGVPVVGSAVSEVWAEQTTTPTTGTGIKGTVNEEEGSNTYRIEISTLNMPKLDMMVAMMGSPSLMTIRLNFDESSLEEIESDDEVETPKEINPDKNPVKEIETATESIEVTKETVKDVDEFDNMAVKIVNATINIPVKIFKQYLNDETKHINIIKTVIREDYDASVRKLIAGNDTLIEAFDLSMQLVSSTGETENISELGEKIRVMIHLTDEQVSNISKTVKNTLYYYNPNTDQLEDMKAIFDVDNKRVIFYTDHLSTFVVVSTRDTTGGGEIVPIDELKDGYYTIEATALYENSNSVSMVNQFIKEPANLEVRGNRIIVTMAWHGTEYVPMNSLKELKYKNSSGNFVNVQRTLYDSSNMLMLTFEVENLDEPVVMQVSVPMAMVGYQPKFRLVFNLNTLKAGTVSYPISAGGEKYIIEATAGEGGTIDPDGKVEVEAGKDQTFTIKADEGYKIKEVIVDNESVGAIESYTFEKIEKSGEISVTFEKIEEGLEELILEEEEFLEISFKDIEGHWAESFIKKVVRKGIMTGIDEETFSPDSFVTREMFVTILAKLYDADVEGYDISLFEDVNPDEYYAKYIHWAADKGIVKGLGEGKFEPEYAITREQLAVMFVKYAAFAEIDLKEVKVTKKSLQEVEDNFVDEDEISPWARDSVKLMKQSGIMVGKSNNKFYPKASATRAEVATIIAKILDVLEEKVEDMEVMTEVNNEDDIETAEALKE</sequence>
<feature type="domain" description="NEAT" evidence="6">
    <location>
        <begin position="654"/>
        <end position="793"/>
    </location>
</feature>
<dbReference type="Gene3D" id="2.60.40.1850">
    <property type="match status" value="4"/>
</dbReference>
<organism evidence="8 9">
    <name type="scientific">Anaerovirgula multivorans</name>
    <dbReference type="NCBI Taxonomy" id="312168"/>
    <lineage>
        <taxon>Bacteria</taxon>
        <taxon>Bacillati</taxon>
        <taxon>Bacillota</taxon>
        <taxon>Clostridia</taxon>
        <taxon>Peptostreptococcales</taxon>
        <taxon>Natronincolaceae</taxon>
        <taxon>Anaerovirgula</taxon>
    </lineage>
</organism>
<dbReference type="InterPro" id="IPR001119">
    <property type="entry name" value="SLH_dom"/>
</dbReference>
<evidence type="ECO:0000259" key="6">
    <source>
        <dbReference type="PROSITE" id="PS50978"/>
    </source>
</evidence>
<dbReference type="Gene3D" id="2.60.40.3630">
    <property type="match status" value="2"/>
</dbReference>
<evidence type="ECO:0000256" key="2">
    <source>
        <dbReference type="ARBA" id="ARBA00022729"/>
    </source>
</evidence>
<feature type="domain" description="SLH" evidence="7">
    <location>
        <begin position="1206"/>
        <end position="1269"/>
    </location>
</feature>
<evidence type="ECO:0000313" key="8">
    <source>
        <dbReference type="EMBL" id="SNS77078.1"/>
    </source>
</evidence>
<dbReference type="Proteomes" id="UP000198304">
    <property type="component" value="Unassembled WGS sequence"/>
</dbReference>
<feature type="domain" description="SLH" evidence="7">
    <location>
        <begin position="1270"/>
        <end position="1330"/>
    </location>
</feature>
<dbReference type="GO" id="GO:0030313">
    <property type="term" value="C:cell envelope"/>
    <property type="evidence" value="ECO:0007669"/>
    <property type="project" value="UniProtKB-SubCell"/>
</dbReference>
<dbReference type="RefSeq" id="WP_089284096.1">
    <property type="nucleotide sequence ID" value="NZ_FZOJ01000020.1"/>
</dbReference>
<evidence type="ECO:0000256" key="1">
    <source>
        <dbReference type="ARBA" id="ARBA00004196"/>
    </source>
</evidence>
<feature type="compositionally biased region" description="Acidic residues" evidence="4">
    <location>
        <begin position="64"/>
        <end position="171"/>
    </location>
</feature>
<dbReference type="EMBL" id="FZOJ01000020">
    <property type="protein sequence ID" value="SNS77078.1"/>
    <property type="molecule type" value="Genomic_DNA"/>
</dbReference>
<dbReference type="PROSITE" id="PS51272">
    <property type="entry name" value="SLH"/>
    <property type="match status" value="3"/>
</dbReference>
<keyword evidence="3" id="KW-0677">Repeat</keyword>
<dbReference type="PANTHER" id="PTHR43308">
    <property type="entry name" value="OUTER MEMBRANE PROTEIN ALPHA-RELATED"/>
    <property type="match status" value="1"/>
</dbReference>
<evidence type="ECO:0000313" key="9">
    <source>
        <dbReference type="Proteomes" id="UP000198304"/>
    </source>
</evidence>
<evidence type="ECO:0000256" key="3">
    <source>
        <dbReference type="ARBA" id="ARBA00022737"/>
    </source>
</evidence>